<keyword evidence="1" id="KW-0812">Transmembrane</keyword>
<keyword evidence="1" id="KW-1133">Transmembrane helix</keyword>
<name>A0A847TZX2_9EURY</name>
<organism evidence="2 3">
    <name type="scientific">Haloarcula rubripromontorii</name>
    <dbReference type="NCBI Taxonomy" id="1705562"/>
    <lineage>
        <taxon>Archaea</taxon>
        <taxon>Methanobacteriati</taxon>
        <taxon>Methanobacteriota</taxon>
        <taxon>Stenosarchaea group</taxon>
        <taxon>Halobacteria</taxon>
        <taxon>Halobacteriales</taxon>
        <taxon>Haloarculaceae</taxon>
        <taxon>Haloarcula</taxon>
    </lineage>
</organism>
<comment type="caution">
    <text evidence="2">The sequence shown here is derived from an EMBL/GenBank/DDBJ whole genome shotgun (WGS) entry which is preliminary data.</text>
</comment>
<gene>
    <name evidence="2" type="ORF">GOC83_08665</name>
</gene>
<dbReference type="RefSeq" id="WP_170083284.1">
    <property type="nucleotide sequence ID" value="NZ_WOWB01000001.1"/>
</dbReference>
<proteinExistence type="predicted"/>
<evidence type="ECO:0008006" key="4">
    <source>
        <dbReference type="Google" id="ProtNLM"/>
    </source>
</evidence>
<feature type="transmembrane region" description="Helical" evidence="1">
    <location>
        <begin position="46"/>
        <end position="67"/>
    </location>
</feature>
<dbReference type="AlphaFoldDB" id="A0A847TZX2"/>
<feature type="transmembrane region" description="Helical" evidence="1">
    <location>
        <begin position="12"/>
        <end position="34"/>
    </location>
</feature>
<protein>
    <recommendedName>
        <fullName evidence="4">CAAX protease</fullName>
    </recommendedName>
</protein>
<evidence type="ECO:0000313" key="3">
    <source>
        <dbReference type="Proteomes" id="UP000610611"/>
    </source>
</evidence>
<evidence type="ECO:0000256" key="1">
    <source>
        <dbReference type="SAM" id="Phobius"/>
    </source>
</evidence>
<dbReference type="EMBL" id="WOWB01000001">
    <property type="protein sequence ID" value="NLV06199.1"/>
    <property type="molecule type" value="Genomic_DNA"/>
</dbReference>
<sequence length="168" mass="17615">MFRNTDSTGDDALRSLMVFLAGTLAFSWGQWVLLFVDLVPSPALGILARVGGFGSLVGALVALYATGESAPSDLLLVPYVLSLLFGSIVRRWLYNFSGSVLVPMLYHGGINPVAAYFPTGGVGAVGTVTGYGPYTLILVVAGSIRLAVYGPRQLSKQPRVTLSGLSSS</sequence>
<reference evidence="2" key="1">
    <citation type="submission" date="2019-12" db="EMBL/GenBank/DDBJ databases">
        <title>The whole-genome sequencing of Haloarcula japonica strain pws8.</title>
        <authorList>
            <person name="Verma D.K."/>
            <person name="Gopal K."/>
            <person name="Prasad E.S."/>
        </authorList>
    </citation>
    <scope>NUCLEOTIDE SEQUENCE</scope>
    <source>
        <strain evidence="2">Pws8</strain>
    </source>
</reference>
<accession>A0A847TZX2</accession>
<evidence type="ECO:0000313" key="2">
    <source>
        <dbReference type="EMBL" id="NLV06199.1"/>
    </source>
</evidence>
<feature type="transmembrane region" description="Helical" evidence="1">
    <location>
        <begin position="131"/>
        <end position="149"/>
    </location>
</feature>
<keyword evidence="1" id="KW-0472">Membrane</keyword>
<dbReference type="Proteomes" id="UP000610611">
    <property type="component" value="Unassembled WGS sequence"/>
</dbReference>
<feature type="transmembrane region" description="Helical" evidence="1">
    <location>
        <begin position="74"/>
        <end position="94"/>
    </location>
</feature>